<dbReference type="Proteomes" id="UP000074108">
    <property type="component" value="Unassembled WGS sequence"/>
</dbReference>
<dbReference type="Gene3D" id="2.120.10.30">
    <property type="entry name" value="TolB, C-terminal domain"/>
    <property type="match status" value="1"/>
</dbReference>
<dbReference type="InterPro" id="IPR011042">
    <property type="entry name" value="6-blade_b-propeller_TolB-like"/>
</dbReference>
<evidence type="ECO:0000313" key="4">
    <source>
        <dbReference type="Proteomes" id="UP000074108"/>
    </source>
</evidence>
<comment type="subcellular location">
    <subcellularLocation>
        <location evidence="1">Secreted</location>
    </subcellularLocation>
</comment>
<keyword evidence="2" id="KW-0964">Secreted</keyword>
<sequence>MRIMLAWFSVCITLGSILPVTLKNYLSPSKLETVAELEGVEVGSLLLTTNDRIFLTTSSTERDTFTLVEIKKDGSSSEYPINSLSNSTHPISAKSDNKDVMWFLTEEVKKGNSKNLYTLVGWNVLENKLEKKLTIPSSVLNTQSTLQDFTIDDNSTFYIVDLVRDKETGEGKELGLITVDKNSGTSTRMNVNHSNLHNNHRFSLSKPASFSIDKSDEWVYFGNSYDTNIYRISTNQLWSEPNSSLDIELYRKKPLSSGFKVDHHGDIFLADIEKGSIGVVKKAGYQSIVQDSEKLTGNLDLAISSDGYLYISDKGKQSGNNSDFKAFSTIKKVKLLIEDPS</sequence>
<protein>
    <recommendedName>
        <fullName evidence="5">SMP-30/Gluconolactonase/LRE-like region domain-containing protein</fullName>
    </recommendedName>
</protein>
<dbReference type="OrthoDB" id="9797664at2"/>
<dbReference type="AlphaFoldDB" id="A0A147K951"/>
<evidence type="ECO:0000313" key="3">
    <source>
        <dbReference type="EMBL" id="KUP06860.1"/>
    </source>
</evidence>
<dbReference type="PATRIC" id="fig|1150625.3.peg.1512"/>
<evidence type="ECO:0008006" key="5">
    <source>
        <dbReference type="Google" id="ProtNLM"/>
    </source>
</evidence>
<dbReference type="EMBL" id="LDYG01000026">
    <property type="protein sequence ID" value="KUP06860.1"/>
    <property type="molecule type" value="Genomic_DNA"/>
</dbReference>
<evidence type="ECO:0000256" key="1">
    <source>
        <dbReference type="ARBA" id="ARBA00004613"/>
    </source>
</evidence>
<dbReference type="GO" id="GO:0005576">
    <property type="term" value="C:extracellular region"/>
    <property type="evidence" value="ECO:0007669"/>
    <property type="project" value="UniProtKB-SubCell"/>
</dbReference>
<dbReference type="SUPFAM" id="SSF101898">
    <property type="entry name" value="NHL repeat"/>
    <property type="match status" value="1"/>
</dbReference>
<dbReference type="STRING" id="1150625.Q75_07210"/>
<accession>A0A147K951</accession>
<dbReference type="RefSeq" id="WP_059350904.1">
    <property type="nucleotide sequence ID" value="NZ_LDYG01000026.1"/>
</dbReference>
<gene>
    <name evidence="3" type="ORF">Q75_07210</name>
</gene>
<reference evidence="3 4" key="1">
    <citation type="journal article" date="2016" name="Front. Microbiol.">
        <title>Microevolution Analysis of Bacillus coahuilensis Unveils Differences in Phosphorus Acquisition Strategies and Their Regulation.</title>
        <authorList>
            <person name="Gomez-Lunar Z."/>
            <person name="Hernandez-Gonzalez I."/>
            <person name="Rodriguez-Torres M.D."/>
            <person name="Souza V."/>
            <person name="Olmedo-Alvarez G."/>
        </authorList>
    </citation>
    <scope>NUCLEOTIDE SEQUENCE [LARGE SCALE GENOMIC DNA]</scope>
    <source>
        <strain evidence="4">p1.1.43</strain>
    </source>
</reference>
<dbReference type="Pfam" id="PF03022">
    <property type="entry name" value="MRJP"/>
    <property type="match status" value="1"/>
</dbReference>
<organism evidence="3 4">
    <name type="scientific">Bacillus coahuilensis p1.1.43</name>
    <dbReference type="NCBI Taxonomy" id="1150625"/>
    <lineage>
        <taxon>Bacteria</taxon>
        <taxon>Bacillati</taxon>
        <taxon>Bacillota</taxon>
        <taxon>Bacilli</taxon>
        <taxon>Bacillales</taxon>
        <taxon>Bacillaceae</taxon>
        <taxon>Bacillus</taxon>
    </lineage>
</organism>
<evidence type="ECO:0000256" key="2">
    <source>
        <dbReference type="ARBA" id="ARBA00022525"/>
    </source>
</evidence>
<keyword evidence="4" id="KW-1185">Reference proteome</keyword>
<name>A0A147K951_9BACI</name>
<proteinExistence type="predicted"/>
<dbReference type="InterPro" id="IPR017996">
    <property type="entry name" value="MRJP/yellow-related"/>
</dbReference>
<comment type="caution">
    <text evidence="3">The sequence shown here is derived from an EMBL/GenBank/DDBJ whole genome shotgun (WGS) entry which is preliminary data.</text>
</comment>